<dbReference type="SUPFAM" id="SSF53448">
    <property type="entry name" value="Nucleotide-diphospho-sugar transferases"/>
    <property type="match status" value="1"/>
</dbReference>
<evidence type="ECO:0000313" key="5">
    <source>
        <dbReference type="Proteomes" id="UP001197236"/>
    </source>
</evidence>
<dbReference type="PANTHER" id="PTHR22916:SF3">
    <property type="entry name" value="UDP-GLCNAC:BETAGAL BETA-1,3-N-ACETYLGLUCOSAMINYLTRANSFERASE-LIKE PROTEIN 1"/>
    <property type="match status" value="1"/>
</dbReference>
<dbReference type="RefSeq" id="WP_109717348.1">
    <property type="nucleotide sequence ID" value="NZ_CP125958.1"/>
</dbReference>
<evidence type="ECO:0000259" key="1">
    <source>
        <dbReference type="Pfam" id="PF00535"/>
    </source>
</evidence>
<proteinExistence type="predicted"/>
<dbReference type="PANTHER" id="PTHR22916">
    <property type="entry name" value="GLYCOSYLTRANSFERASE"/>
    <property type="match status" value="1"/>
</dbReference>
<dbReference type="GO" id="GO:0016758">
    <property type="term" value="F:hexosyltransferase activity"/>
    <property type="evidence" value="ECO:0007669"/>
    <property type="project" value="UniProtKB-ARBA"/>
</dbReference>
<gene>
    <name evidence="3" type="ORF">C7431_105141</name>
    <name evidence="2" type="ORF">KYI95_14505</name>
</gene>
<evidence type="ECO:0000313" key="2">
    <source>
        <dbReference type="EMBL" id="MBW1258389.1"/>
    </source>
</evidence>
<reference evidence="2 5" key="2">
    <citation type="submission" date="2021-07" db="EMBL/GenBank/DDBJ databases">
        <title>A novel phosphonate cluster across the Pantoea species complex is important for pathogenicity in onion.</title>
        <authorList>
            <person name="Zhao M."/>
            <person name="Stice S."/>
            <person name="Shin G.Y."/>
            <person name="Coutinho T."/>
            <person name="Gitaitis R."/>
            <person name="Kvitko B."/>
            <person name="Dutta B."/>
        </authorList>
    </citation>
    <scope>NUCLEOTIDE SEQUENCE [LARGE SCALE GENOMIC DNA]</scope>
    <source>
        <strain evidence="2 5">BD 382</strain>
    </source>
</reference>
<reference evidence="3 4" key="1">
    <citation type="submission" date="2018-05" db="EMBL/GenBank/DDBJ databases">
        <title>Genomic Encyclopedia of Type Strains, Phase IV (KMG-V): Genome sequencing to study the core and pangenomes of soil and plant-associated prokaryotes.</title>
        <authorList>
            <person name="Whitman W."/>
        </authorList>
    </citation>
    <scope>NUCLEOTIDE SEQUENCE [LARGE SCALE GENOMIC DNA]</scope>
    <source>
        <strain evidence="3 4">PNA 200-10</strain>
    </source>
</reference>
<keyword evidence="3" id="KW-0808">Transferase</keyword>
<evidence type="ECO:0000313" key="3">
    <source>
        <dbReference type="EMBL" id="PWK96811.1"/>
    </source>
</evidence>
<organism evidence="3 4">
    <name type="scientific">Pantoea allii</name>
    <dbReference type="NCBI Taxonomy" id="574096"/>
    <lineage>
        <taxon>Bacteria</taxon>
        <taxon>Pseudomonadati</taxon>
        <taxon>Pseudomonadota</taxon>
        <taxon>Gammaproteobacteria</taxon>
        <taxon>Enterobacterales</taxon>
        <taxon>Erwiniaceae</taxon>
        <taxon>Pantoea</taxon>
    </lineage>
</organism>
<dbReference type="Gene3D" id="3.90.550.10">
    <property type="entry name" value="Spore Coat Polysaccharide Biosynthesis Protein SpsA, Chain A"/>
    <property type="match status" value="1"/>
</dbReference>
<feature type="domain" description="Glycosyltransferase 2-like" evidence="1">
    <location>
        <begin position="6"/>
        <end position="163"/>
    </location>
</feature>
<protein>
    <submittedName>
        <fullName evidence="2">Glycosyltransferase family 2 protein</fullName>
    </submittedName>
    <submittedName>
        <fullName evidence="3">Rhamnosyltransferase</fullName>
    </submittedName>
</protein>
<dbReference type="InterPro" id="IPR001173">
    <property type="entry name" value="Glyco_trans_2-like"/>
</dbReference>
<dbReference type="EMBL" id="QGHF01000005">
    <property type="protein sequence ID" value="PWK96811.1"/>
    <property type="molecule type" value="Genomic_DNA"/>
</dbReference>
<dbReference type="GeneID" id="99736348"/>
<dbReference type="OrthoDB" id="9802649at2"/>
<dbReference type="AlphaFoldDB" id="A0A2V2BG54"/>
<dbReference type="InterPro" id="IPR029044">
    <property type="entry name" value="Nucleotide-diphossugar_trans"/>
</dbReference>
<dbReference type="Proteomes" id="UP000245981">
    <property type="component" value="Unassembled WGS sequence"/>
</dbReference>
<dbReference type="EMBL" id="JAHVXZ010000007">
    <property type="protein sequence ID" value="MBW1258389.1"/>
    <property type="molecule type" value="Genomic_DNA"/>
</dbReference>
<dbReference type="Pfam" id="PF00535">
    <property type="entry name" value="Glycos_transf_2"/>
    <property type="match status" value="1"/>
</dbReference>
<dbReference type="Proteomes" id="UP001197236">
    <property type="component" value="Unassembled WGS sequence"/>
</dbReference>
<comment type="caution">
    <text evidence="3">The sequence shown here is derived from an EMBL/GenBank/DDBJ whole genome shotgun (WGS) entry which is preliminary data.</text>
</comment>
<evidence type="ECO:0000313" key="4">
    <source>
        <dbReference type="Proteomes" id="UP000245981"/>
    </source>
</evidence>
<name>A0A2V2BG54_9GAMM</name>
<dbReference type="CDD" id="cd04196">
    <property type="entry name" value="GT_2_like_d"/>
    <property type="match status" value="1"/>
</dbReference>
<sequence>MQNVDIAMATYNGERFIAEQLLSIQKQTYPYWTLYISDDASTDNTIKIIKDFASTDSRIKLINTERQGGVVNNFNKALLATDAEYVLLSDQDDYWPEQRVVDLLNFIMHKPQDKVAMAFSDLTLVNESLKVISESFYKSRAIEPTKNSDCSDLIWQCSVYGCSVIMNRKLLDKCLPVPQGITMHDNWLALNAATESGLFFYDRQTILYRQHDNNVIGGSGKTLAEKIKYLPKTFIKIIKYRKKITKLIVEAKKVKGNESLSSLGNSWLSDIIFAFRHISPAIFFGSRRGYALFMFIAFLVAR</sequence>
<keyword evidence="5" id="KW-1185">Reference proteome</keyword>
<accession>A0A2V2BG54</accession>
<dbReference type="STRING" id="574096.HA38_10155"/>